<evidence type="ECO:0000313" key="3">
    <source>
        <dbReference type="Proteomes" id="UP001594351"/>
    </source>
</evidence>
<dbReference type="Gene3D" id="3.40.980.10">
    <property type="entry name" value="MoaB/Mog-like domain"/>
    <property type="match status" value="1"/>
</dbReference>
<dbReference type="PANTHER" id="PTHR13939:SF0">
    <property type="entry name" value="NMN AMIDOHYDROLASE-LIKE PROTEIN YFAY"/>
    <property type="match status" value="1"/>
</dbReference>
<dbReference type="InterPro" id="IPR036425">
    <property type="entry name" value="MoaB/Mog-like_dom_sf"/>
</dbReference>
<evidence type="ECO:0000313" key="2">
    <source>
        <dbReference type="EMBL" id="MFC1850122.1"/>
    </source>
</evidence>
<dbReference type="InterPro" id="IPR050101">
    <property type="entry name" value="CinA"/>
</dbReference>
<dbReference type="SUPFAM" id="SSF53218">
    <property type="entry name" value="Molybdenum cofactor biosynthesis proteins"/>
    <property type="match status" value="1"/>
</dbReference>
<accession>A0ABV6YV91</accession>
<name>A0ABV6YV91_UNCC1</name>
<proteinExistence type="predicted"/>
<comment type="caution">
    <text evidence="2">The sequence shown here is derived from an EMBL/GenBank/DDBJ whole genome shotgun (WGS) entry which is preliminary data.</text>
</comment>
<dbReference type="CDD" id="cd00885">
    <property type="entry name" value="cinA"/>
    <property type="match status" value="1"/>
</dbReference>
<gene>
    <name evidence="2" type="ORF">ACFL27_08025</name>
</gene>
<evidence type="ECO:0000259" key="1">
    <source>
        <dbReference type="SMART" id="SM00852"/>
    </source>
</evidence>
<organism evidence="2 3">
    <name type="scientific">candidate division CSSED10-310 bacterium</name>
    <dbReference type="NCBI Taxonomy" id="2855610"/>
    <lineage>
        <taxon>Bacteria</taxon>
        <taxon>Bacteria division CSSED10-310</taxon>
    </lineage>
</organism>
<sequence>MHKVALISIGNELLEGRFPDSNAYWLARYIFKLGGGVSLFLSLPDIVAEIVAGLTYAHHRGATILITTGGLGPTIDDQTVEAVAEFAGLECVYNTALLKEIERKYRSLFEIGAVDFPELNDARRKMAELPLGAEALANSEGISPGIQMKLEWGWIFALPGVPAEMEAIFSQSIEPHLKSIFSGQLIKTRLVETSYRDESLLAPLISRIMTEIPGIYAKSQSQSFSPHLTLKVHFTARADNEAEAQRILDKAVSILYCGYDP</sequence>
<dbReference type="Pfam" id="PF00994">
    <property type="entry name" value="MoCF_biosynth"/>
    <property type="match status" value="1"/>
</dbReference>
<dbReference type="SMART" id="SM00852">
    <property type="entry name" value="MoCF_biosynth"/>
    <property type="match status" value="1"/>
</dbReference>
<protein>
    <submittedName>
        <fullName evidence="2">Competence/damage-inducible protein A</fullName>
    </submittedName>
</protein>
<feature type="domain" description="MoaB/Mog" evidence="1">
    <location>
        <begin position="5"/>
        <end position="180"/>
    </location>
</feature>
<dbReference type="Proteomes" id="UP001594351">
    <property type="component" value="Unassembled WGS sequence"/>
</dbReference>
<reference evidence="2 3" key="1">
    <citation type="submission" date="2024-09" db="EMBL/GenBank/DDBJ databases">
        <title>Laminarin stimulates single cell rates of sulfate reduction while oxygen inhibits transcriptomic activity in coastal marine sediment.</title>
        <authorList>
            <person name="Lindsay M."/>
            <person name="Orcutt B."/>
            <person name="Emerson D."/>
            <person name="Stepanauskas R."/>
            <person name="D'Angelo T."/>
        </authorList>
    </citation>
    <scope>NUCLEOTIDE SEQUENCE [LARGE SCALE GENOMIC DNA]</scope>
    <source>
        <strain evidence="2">SAG AM-311-K15</strain>
    </source>
</reference>
<dbReference type="InterPro" id="IPR001453">
    <property type="entry name" value="MoaB/Mog_dom"/>
</dbReference>
<dbReference type="EMBL" id="JBHPBY010000077">
    <property type="protein sequence ID" value="MFC1850122.1"/>
    <property type="molecule type" value="Genomic_DNA"/>
</dbReference>
<keyword evidence="3" id="KW-1185">Reference proteome</keyword>
<dbReference type="PANTHER" id="PTHR13939">
    <property type="entry name" value="NICOTINAMIDE-NUCLEOTIDE AMIDOHYDROLASE PNCC"/>
    <property type="match status" value="1"/>
</dbReference>